<feature type="non-terminal residue" evidence="1">
    <location>
        <position position="22"/>
    </location>
</feature>
<name>A0A383D3K6_9ZZZZ</name>
<evidence type="ECO:0000313" key="1">
    <source>
        <dbReference type="EMBL" id="SVE38835.1"/>
    </source>
</evidence>
<organism evidence="1">
    <name type="scientific">marine metagenome</name>
    <dbReference type="NCBI Taxonomy" id="408172"/>
    <lineage>
        <taxon>unclassified sequences</taxon>
        <taxon>metagenomes</taxon>
        <taxon>ecological metagenomes</taxon>
    </lineage>
</organism>
<proteinExistence type="predicted"/>
<accession>A0A383D3K6</accession>
<gene>
    <name evidence="1" type="ORF">METZ01_LOCUS491689</name>
</gene>
<protein>
    <submittedName>
        <fullName evidence="1">Uncharacterized protein</fullName>
    </submittedName>
</protein>
<dbReference type="AlphaFoldDB" id="A0A383D3K6"/>
<dbReference type="EMBL" id="UINC01213864">
    <property type="protein sequence ID" value="SVE38835.1"/>
    <property type="molecule type" value="Genomic_DNA"/>
</dbReference>
<reference evidence="1" key="1">
    <citation type="submission" date="2018-05" db="EMBL/GenBank/DDBJ databases">
        <authorList>
            <person name="Lanie J.A."/>
            <person name="Ng W.-L."/>
            <person name="Kazmierczak K.M."/>
            <person name="Andrzejewski T.M."/>
            <person name="Davidsen T.M."/>
            <person name="Wayne K.J."/>
            <person name="Tettelin H."/>
            <person name="Glass J.I."/>
            <person name="Rusch D."/>
            <person name="Podicherti R."/>
            <person name="Tsui H.-C.T."/>
            <person name="Winkler M.E."/>
        </authorList>
    </citation>
    <scope>NUCLEOTIDE SEQUENCE</scope>
</reference>
<sequence>NSRCGMVLVKKVPSKFIPSPLN</sequence>
<feature type="non-terminal residue" evidence="1">
    <location>
        <position position="1"/>
    </location>
</feature>